<name>A0A8B6H8X9_MYTGA</name>
<feature type="region of interest" description="Disordered" evidence="1">
    <location>
        <begin position="192"/>
        <end position="223"/>
    </location>
</feature>
<reference evidence="3" key="1">
    <citation type="submission" date="2018-11" db="EMBL/GenBank/DDBJ databases">
        <authorList>
            <person name="Alioto T."/>
            <person name="Alioto T."/>
        </authorList>
    </citation>
    <scope>NUCLEOTIDE SEQUENCE</scope>
</reference>
<sequence length="346" mass="39459">MGIHLTNIEIYVSECEAGYTSSDGTQCEPCSDQSSYGIKCLSTCQCTNNQRCHHVVGCINVSSTTFQMTKEGYSTSASMKTINYDREEKTDYKQDTAWFDQKIVVYTTCIAGLLIVITICYVCVKHLNNRTTNGLNENNNMNRKHEHNRLIDNRHELPIPVVSNRGNARPNEFWYDEIDEINIDETKASFEKHCKSNNESSSETSASENDVKLESDGYQNPYQQIVKDPYSHDYKTAVVDETKTMENQLQNMQEMGYVDAMSTKIPTKRKDLDITDGPHLTSLKSTEIINPTQDVQLDPQNQRQYSVVVNIQNRKKTSISMLQLSGEKNTFKQKPELLSLNKRLSI</sequence>
<accession>A0A8B6H8X9</accession>
<comment type="caution">
    <text evidence="3">The sequence shown here is derived from an EMBL/GenBank/DDBJ whole genome shotgun (WGS) entry which is preliminary data.</text>
</comment>
<keyword evidence="2" id="KW-0812">Transmembrane</keyword>
<dbReference type="Gene3D" id="2.170.300.10">
    <property type="entry name" value="Tie2 ligand-binding domain superfamily"/>
    <property type="match status" value="1"/>
</dbReference>
<keyword evidence="2" id="KW-0472">Membrane</keyword>
<proteinExistence type="predicted"/>
<gene>
    <name evidence="3" type="ORF">MGAL_10B044891</name>
</gene>
<evidence type="ECO:0000256" key="1">
    <source>
        <dbReference type="SAM" id="MobiDB-lite"/>
    </source>
</evidence>
<dbReference type="OrthoDB" id="6150066at2759"/>
<evidence type="ECO:0000313" key="3">
    <source>
        <dbReference type="EMBL" id="VDI75506.1"/>
    </source>
</evidence>
<evidence type="ECO:0000313" key="4">
    <source>
        <dbReference type="Proteomes" id="UP000596742"/>
    </source>
</evidence>
<keyword evidence="2" id="KW-1133">Transmembrane helix</keyword>
<dbReference type="EMBL" id="UYJE01009664">
    <property type="protein sequence ID" value="VDI75506.1"/>
    <property type="molecule type" value="Genomic_DNA"/>
</dbReference>
<feature type="compositionally biased region" description="Low complexity" evidence="1">
    <location>
        <begin position="197"/>
        <end position="208"/>
    </location>
</feature>
<evidence type="ECO:0000256" key="2">
    <source>
        <dbReference type="SAM" id="Phobius"/>
    </source>
</evidence>
<dbReference type="AlphaFoldDB" id="A0A8B6H8X9"/>
<protein>
    <submittedName>
        <fullName evidence="3">Uncharacterized protein</fullName>
    </submittedName>
</protein>
<organism evidence="3 4">
    <name type="scientific">Mytilus galloprovincialis</name>
    <name type="common">Mediterranean mussel</name>
    <dbReference type="NCBI Taxonomy" id="29158"/>
    <lineage>
        <taxon>Eukaryota</taxon>
        <taxon>Metazoa</taxon>
        <taxon>Spiralia</taxon>
        <taxon>Lophotrochozoa</taxon>
        <taxon>Mollusca</taxon>
        <taxon>Bivalvia</taxon>
        <taxon>Autobranchia</taxon>
        <taxon>Pteriomorphia</taxon>
        <taxon>Mytilida</taxon>
        <taxon>Mytiloidea</taxon>
        <taxon>Mytilidae</taxon>
        <taxon>Mytilinae</taxon>
        <taxon>Mytilus</taxon>
    </lineage>
</organism>
<feature type="transmembrane region" description="Helical" evidence="2">
    <location>
        <begin position="103"/>
        <end position="124"/>
    </location>
</feature>
<keyword evidence="4" id="KW-1185">Reference proteome</keyword>
<dbReference type="Proteomes" id="UP000596742">
    <property type="component" value="Unassembled WGS sequence"/>
</dbReference>